<comment type="caution">
    <text evidence="1">The sequence shown here is derived from an EMBL/GenBank/DDBJ whole genome shotgun (WGS) entry which is preliminary data.</text>
</comment>
<protein>
    <submittedName>
        <fullName evidence="1">Uncharacterized protein</fullName>
    </submittedName>
</protein>
<dbReference type="Proteomes" id="UP000004095">
    <property type="component" value="Unassembled WGS sequence"/>
</dbReference>
<dbReference type="EMBL" id="AAWS01000006">
    <property type="protein sequence ID" value="EAY30531.1"/>
    <property type="molecule type" value="Genomic_DNA"/>
</dbReference>
<reference evidence="1 2" key="1">
    <citation type="submission" date="2007-01" db="EMBL/GenBank/DDBJ databases">
        <authorList>
            <person name="Haygood M."/>
            <person name="Podell S."/>
            <person name="Anderson C."/>
            <person name="Hopkinson B."/>
            <person name="Roe K."/>
            <person name="Barbeau K."/>
            <person name="Gaasterland T."/>
            <person name="Ferriera S."/>
            <person name="Johnson J."/>
            <person name="Kravitz S."/>
            <person name="Beeson K."/>
            <person name="Sutton G."/>
            <person name="Rogers Y.-H."/>
            <person name="Friedman R."/>
            <person name="Frazier M."/>
            <person name="Venter J.C."/>
        </authorList>
    </citation>
    <scope>NUCLEOTIDE SEQUENCE [LARGE SCALE GENOMIC DNA]</scope>
    <source>
        <strain evidence="1 2">ATCC 23134</strain>
    </source>
</reference>
<evidence type="ECO:0000313" key="1">
    <source>
        <dbReference type="EMBL" id="EAY30531.1"/>
    </source>
</evidence>
<organism evidence="1 2">
    <name type="scientific">Microscilla marina ATCC 23134</name>
    <dbReference type="NCBI Taxonomy" id="313606"/>
    <lineage>
        <taxon>Bacteria</taxon>
        <taxon>Pseudomonadati</taxon>
        <taxon>Bacteroidota</taxon>
        <taxon>Cytophagia</taxon>
        <taxon>Cytophagales</taxon>
        <taxon>Microscillaceae</taxon>
        <taxon>Microscilla</taxon>
    </lineage>
</organism>
<sequence length="42" mass="5087">MVSFFASKYLPNIYWHILKNTKSDYLQTKWCVSNNLKNYVDL</sequence>
<accession>A1ZGB4</accession>
<keyword evidence="2" id="KW-1185">Reference proteome</keyword>
<name>A1ZGB4_MICM2</name>
<gene>
    <name evidence="1" type="ORF">M23134_03167</name>
</gene>
<dbReference type="AlphaFoldDB" id="A1ZGB4"/>
<proteinExistence type="predicted"/>
<evidence type="ECO:0000313" key="2">
    <source>
        <dbReference type="Proteomes" id="UP000004095"/>
    </source>
</evidence>